<dbReference type="InterPro" id="IPR009057">
    <property type="entry name" value="Homeodomain-like_sf"/>
</dbReference>
<name>A0A1M5T9M3_9FIRM</name>
<accession>A0A1M5T9M3</accession>
<reference evidence="4 5" key="1">
    <citation type="submission" date="2016-11" db="EMBL/GenBank/DDBJ databases">
        <authorList>
            <person name="Jaros S."/>
            <person name="Januszkiewicz K."/>
            <person name="Wedrychowicz H."/>
        </authorList>
    </citation>
    <scope>NUCLEOTIDE SEQUENCE [LARGE SCALE GENOMIC DNA]</scope>
    <source>
        <strain evidence="4 5">DSM 10068</strain>
    </source>
</reference>
<gene>
    <name evidence="4" type="ORF">SAMN02745823_00001</name>
</gene>
<evidence type="ECO:0000256" key="1">
    <source>
        <dbReference type="ARBA" id="ARBA00023125"/>
    </source>
</evidence>
<evidence type="ECO:0000313" key="5">
    <source>
        <dbReference type="Proteomes" id="UP000183995"/>
    </source>
</evidence>
<evidence type="ECO:0000259" key="3">
    <source>
        <dbReference type="PROSITE" id="PS50977"/>
    </source>
</evidence>
<protein>
    <submittedName>
        <fullName evidence="4">Transcriptional regulator, TetR family</fullName>
    </submittedName>
</protein>
<sequence>MYQKGQDKKEEIYSNSKVLFYNEGYNNTTVKDIAGMSNCPVSLVHYYFNKKDNILSDIYYEFQTGVDAFIAENVPEAVDDILLLHTLNNRIYYDIILRDPQNSRVYYEHLQRQSNYRVVNKYAYETYDKYLKQYDIVISKELYKAYIIMNFGARRECFLEYFKGELKLDAQHMVSEIMGLFPRLLKLDQDYIDSKLLLSLSIFKKLDFASIYSSLKFLI</sequence>
<dbReference type="AlphaFoldDB" id="A0A1M5T9M3"/>
<proteinExistence type="predicted"/>
<dbReference type="Pfam" id="PF00440">
    <property type="entry name" value="TetR_N"/>
    <property type="match status" value="1"/>
</dbReference>
<evidence type="ECO:0000256" key="2">
    <source>
        <dbReference type="PROSITE-ProRule" id="PRU00335"/>
    </source>
</evidence>
<keyword evidence="1 2" id="KW-0238">DNA-binding</keyword>
<dbReference type="SUPFAM" id="SSF46689">
    <property type="entry name" value="Homeodomain-like"/>
    <property type="match status" value="1"/>
</dbReference>
<feature type="domain" description="HTH tetR-type" evidence="3">
    <location>
        <begin position="6"/>
        <end position="66"/>
    </location>
</feature>
<dbReference type="PROSITE" id="PS50977">
    <property type="entry name" value="HTH_TETR_2"/>
    <property type="match status" value="1"/>
</dbReference>
<dbReference type="Gene3D" id="1.10.357.10">
    <property type="entry name" value="Tetracycline Repressor, domain 2"/>
    <property type="match status" value="1"/>
</dbReference>
<dbReference type="Proteomes" id="UP000183995">
    <property type="component" value="Unassembled WGS sequence"/>
</dbReference>
<feature type="DNA-binding region" description="H-T-H motif" evidence="2">
    <location>
        <begin position="29"/>
        <end position="48"/>
    </location>
</feature>
<dbReference type="EMBL" id="FQXV01000001">
    <property type="protein sequence ID" value="SHH47411.1"/>
    <property type="molecule type" value="Genomic_DNA"/>
</dbReference>
<dbReference type="GO" id="GO:0003677">
    <property type="term" value="F:DNA binding"/>
    <property type="evidence" value="ECO:0007669"/>
    <property type="project" value="UniProtKB-UniRule"/>
</dbReference>
<keyword evidence="5" id="KW-1185">Reference proteome</keyword>
<evidence type="ECO:0000313" key="4">
    <source>
        <dbReference type="EMBL" id="SHH47411.1"/>
    </source>
</evidence>
<dbReference type="InterPro" id="IPR001647">
    <property type="entry name" value="HTH_TetR"/>
</dbReference>
<organism evidence="4 5">
    <name type="scientific">Sporobacter termitidis DSM 10068</name>
    <dbReference type="NCBI Taxonomy" id="1123282"/>
    <lineage>
        <taxon>Bacteria</taxon>
        <taxon>Bacillati</taxon>
        <taxon>Bacillota</taxon>
        <taxon>Clostridia</taxon>
        <taxon>Eubacteriales</taxon>
        <taxon>Oscillospiraceae</taxon>
        <taxon>Sporobacter</taxon>
    </lineage>
</organism>